<dbReference type="EMBL" id="MW054716">
    <property type="protein sequence ID" value="QRV07409.1"/>
    <property type="molecule type" value="Genomic_DNA"/>
</dbReference>
<evidence type="ECO:0000313" key="18">
    <source>
        <dbReference type="EMBL" id="QRV07402.1"/>
    </source>
</evidence>
<evidence type="ECO:0000259" key="8">
    <source>
        <dbReference type="PROSITE" id="PS50202"/>
    </source>
</evidence>
<evidence type="ECO:0000313" key="20">
    <source>
        <dbReference type="EMBL" id="QRV07404.1"/>
    </source>
</evidence>
<keyword evidence="6" id="KW-0723">Serine/threonine-protein kinase</keyword>
<evidence type="ECO:0000256" key="6">
    <source>
        <dbReference type="RuleBase" id="RU000304"/>
    </source>
</evidence>
<dbReference type="SUPFAM" id="SSF56112">
    <property type="entry name" value="Protein kinase-like (PK-like)"/>
    <property type="match status" value="1"/>
</dbReference>
<keyword evidence="2 5" id="KW-0547">Nucleotide-binding</keyword>
<dbReference type="EMBL" id="MW054713">
    <property type="protein sequence ID" value="QRV07406.1"/>
    <property type="molecule type" value="Genomic_DNA"/>
</dbReference>
<keyword evidence="3 21" id="KW-0418">Kinase</keyword>
<evidence type="ECO:0000313" key="10">
    <source>
        <dbReference type="EMBL" id="QRV07394.1"/>
    </source>
</evidence>
<dbReference type="PROSITE" id="PS50202">
    <property type="entry name" value="MSP"/>
    <property type="match status" value="1"/>
</dbReference>
<evidence type="ECO:0000313" key="14">
    <source>
        <dbReference type="EMBL" id="QRV07398.1"/>
    </source>
</evidence>
<dbReference type="EMBL" id="MW054717">
    <property type="protein sequence ID" value="QRV07410.1"/>
    <property type="molecule type" value="Genomic_DNA"/>
</dbReference>
<dbReference type="EMBL" id="MW054710">
    <property type="protein sequence ID" value="QRV07403.1"/>
    <property type="molecule type" value="Genomic_DNA"/>
</dbReference>
<dbReference type="PANTHER" id="PTHR45707">
    <property type="entry name" value="C2 CALCIUM/LIPID-BINDING PLANT PHOSPHORIBOSYLTRANSFERASE FAMILY PROTEIN"/>
    <property type="match status" value="1"/>
</dbReference>
<dbReference type="InterPro" id="IPR008962">
    <property type="entry name" value="PapD-like_sf"/>
</dbReference>
<dbReference type="InterPro" id="IPR000719">
    <property type="entry name" value="Prot_kinase_dom"/>
</dbReference>
<dbReference type="EMBL" id="MW054711">
    <property type="protein sequence ID" value="QRV07404.1"/>
    <property type="molecule type" value="Genomic_DNA"/>
</dbReference>
<accession>A0A894J6J9</accession>
<dbReference type="InterPro" id="IPR017441">
    <property type="entry name" value="Protein_kinase_ATP_BS"/>
</dbReference>
<evidence type="ECO:0000313" key="15">
    <source>
        <dbReference type="EMBL" id="QRV07399.1"/>
    </source>
</evidence>
<dbReference type="InterPro" id="IPR013783">
    <property type="entry name" value="Ig-like_fold"/>
</dbReference>
<dbReference type="Gene3D" id="2.60.40.10">
    <property type="entry name" value="Immunoglobulins"/>
    <property type="match status" value="1"/>
</dbReference>
<evidence type="ECO:0000313" key="19">
    <source>
        <dbReference type="EMBL" id="QRV07403.1"/>
    </source>
</evidence>
<protein>
    <submittedName>
        <fullName evidence="21">Protein kinase-major sperm protein domain-containing protein</fullName>
    </submittedName>
</protein>
<dbReference type="EMBL" id="MW054704">
    <property type="protein sequence ID" value="QRV07397.1"/>
    <property type="molecule type" value="Genomic_DNA"/>
</dbReference>
<dbReference type="SMART" id="SM00220">
    <property type="entry name" value="S_TKc"/>
    <property type="match status" value="1"/>
</dbReference>
<dbReference type="PROSITE" id="PS00107">
    <property type="entry name" value="PROTEIN_KINASE_ATP"/>
    <property type="match status" value="1"/>
</dbReference>
<dbReference type="GO" id="GO:0005524">
    <property type="term" value="F:ATP binding"/>
    <property type="evidence" value="ECO:0007669"/>
    <property type="project" value="UniProtKB-UniRule"/>
</dbReference>
<reference evidence="21" key="1">
    <citation type="journal article" date="2021" name="Plant J.">
        <title>A protein kinase-major sperm protein gene hijacked by a necrotrophic fungal pathogen triggers disease susceptibility in wheat.</title>
        <authorList>
            <person name="Zhang Z."/>
            <person name="Running K.L.D."/>
            <person name="Seneviratne S."/>
            <person name="Peters Haugrud A.R."/>
            <person name="Szabo-Hever A."/>
            <person name="Shi G."/>
            <person name="Brueggeman R."/>
            <person name="Xu S.S."/>
            <person name="Friesen T.L."/>
            <person name="Faris J.D."/>
        </authorList>
    </citation>
    <scope>NUCLEOTIDE SEQUENCE</scope>
    <source>
        <strain evidence="21">TA10081</strain>
        <strain evidence="22">TA10093</strain>
        <strain evidence="23">TA10131</strain>
        <strain evidence="24">TA10839</strain>
        <strain evidence="25">TA10927</strain>
        <strain evidence="26">TA10936</strain>
        <strain evidence="10">TA1625</strain>
        <strain evidence="11">TA1656</strain>
        <strain evidence="12">TA1669</strain>
        <strain evidence="13">TA1674</strain>
        <strain evidence="14">TA1687</strain>
        <strain evidence="15">TA1697</strain>
        <strain evidence="16">TA2369</strain>
        <strain evidence="9">TA2377</strain>
        <strain evidence="17">TA2471</strain>
        <strain evidence="18">TA2473</strain>
        <strain evidence="19">TA2562</strain>
        <strain evidence="20">TA2565</strain>
    </source>
</reference>
<evidence type="ECO:0000256" key="1">
    <source>
        <dbReference type="ARBA" id="ARBA00022679"/>
    </source>
</evidence>
<dbReference type="EMBL" id="MW054702">
    <property type="protein sequence ID" value="QRV07395.1"/>
    <property type="molecule type" value="Genomic_DNA"/>
</dbReference>
<evidence type="ECO:0000256" key="2">
    <source>
        <dbReference type="ARBA" id="ARBA00022741"/>
    </source>
</evidence>
<evidence type="ECO:0000313" key="24">
    <source>
        <dbReference type="EMBL" id="QRV07408.1"/>
    </source>
</evidence>
<dbReference type="PROSITE" id="PS50011">
    <property type="entry name" value="PROTEIN_KINASE_DOM"/>
    <property type="match status" value="1"/>
</dbReference>
<dbReference type="Gene3D" id="3.30.200.20">
    <property type="entry name" value="Phosphorylase Kinase, domain 1"/>
    <property type="match status" value="1"/>
</dbReference>
<dbReference type="EMBL" id="MW054715">
    <property type="protein sequence ID" value="QRV07408.1"/>
    <property type="molecule type" value="Genomic_DNA"/>
</dbReference>
<evidence type="ECO:0000313" key="12">
    <source>
        <dbReference type="EMBL" id="QRV07396.1"/>
    </source>
</evidence>
<dbReference type="SUPFAM" id="SSF49354">
    <property type="entry name" value="PapD-like"/>
    <property type="match status" value="1"/>
</dbReference>
<evidence type="ECO:0000256" key="5">
    <source>
        <dbReference type="PROSITE-ProRule" id="PRU10141"/>
    </source>
</evidence>
<keyword evidence="4 5" id="KW-0067">ATP-binding</keyword>
<dbReference type="EMBL" id="MW054700">
    <property type="protein sequence ID" value="QRV07393.1"/>
    <property type="molecule type" value="Genomic_DNA"/>
</dbReference>
<evidence type="ECO:0000313" key="17">
    <source>
        <dbReference type="EMBL" id="QRV07401.1"/>
    </source>
</evidence>
<evidence type="ECO:0000313" key="25">
    <source>
        <dbReference type="EMBL" id="QRV07409.1"/>
    </source>
</evidence>
<dbReference type="Gene3D" id="1.10.510.10">
    <property type="entry name" value="Transferase(Phosphotransferase) domain 1"/>
    <property type="match status" value="1"/>
</dbReference>
<dbReference type="GO" id="GO:0004674">
    <property type="term" value="F:protein serine/threonine kinase activity"/>
    <property type="evidence" value="ECO:0007669"/>
    <property type="project" value="UniProtKB-KW"/>
</dbReference>
<evidence type="ECO:0000313" key="13">
    <source>
        <dbReference type="EMBL" id="QRV07397.1"/>
    </source>
</evidence>
<keyword evidence="1" id="KW-0808">Transferase</keyword>
<dbReference type="EMBL" id="MW054708">
    <property type="protein sequence ID" value="QRV07401.1"/>
    <property type="molecule type" value="Genomic_DNA"/>
</dbReference>
<evidence type="ECO:0000313" key="16">
    <source>
        <dbReference type="EMBL" id="QRV07400.1"/>
    </source>
</evidence>
<evidence type="ECO:0000313" key="26">
    <source>
        <dbReference type="EMBL" id="QRV07410.1"/>
    </source>
</evidence>
<dbReference type="PANTHER" id="PTHR45707:SF46">
    <property type="entry name" value="PROTEIN KINASE DOMAIN-CONTAINING PROTEIN"/>
    <property type="match status" value="1"/>
</dbReference>
<evidence type="ECO:0000259" key="7">
    <source>
        <dbReference type="PROSITE" id="PS50011"/>
    </source>
</evidence>
<evidence type="ECO:0000313" key="9">
    <source>
        <dbReference type="EMBL" id="QRV07393.1"/>
    </source>
</evidence>
<gene>
    <name evidence="21" type="primary">Snn3-D1</name>
</gene>
<dbReference type="EMBL" id="MW054707">
    <property type="protein sequence ID" value="QRV07400.1"/>
    <property type="molecule type" value="Genomic_DNA"/>
</dbReference>
<dbReference type="EMBL" id="MW054705">
    <property type="protein sequence ID" value="QRV07398.1"/>
    <property type="molecule type" value="Genomic_DNA"/>
</dbReference>
<dbReference type="PROSITE" id="PS00108">
    <property type="entry name" value="PROTEIN_KINASE_ST"/>
    <property type="match status" value="1"/>
</dbReference>
<evidence type="ECO:0000256" key="4">
    <source>
        <dbReference type="ARBA" id="ARBA00022840"/>
    </source>
</evidence>
<dbReference type="EMBL" id="MW054709">
    <property type="protein sequence ID" value="QRV07402.1"/>
    <property type="molecule type" value="Genomic_DNA"/>
</dbReference>
<sequence length="491" mass="56322">MQYLSDKMSSSDPQHIKLCLLEAITEEFSEKMKIGTGGYGEVYKGELNGDEIAVKKLFPVQAVNDESFDNEFRNLKKVRHKNVLRMIGYCYEISHRDVEYKGQLVWSQVINRALCFEYMKGGSLAKHISADSCIHNWPETYNIIKGTCEGLHHLHKGEDKKIFHLDLKPDNVLLDDKLVPKIGDFGLSRLFGSSYTHQISTMKGTIGFMPQEYIHNRKVSPKNDVFSLGVIIFHMMAGANGYGDYWDARRRPNFSPKIQQEFMESIQIYWRKKMQATEDYRWDETDLLGVTKCVDMAMRCVEDDRDKRPSTEEIISEIKELDSKIDEMLKKDPKPLKVELKKRHKHRTDELEVVNQDRGLNDLGRDIAVDPCLELRFPFEPKKDISCCLQLTNKATASFVAFSINTNINKYHAQPTKGILAPCSKCYITLTLRAQESPESMQCVDVLVVQGIRVSEHFTSNEITQDFLANASTVDEVILPIVYVALNHHPI</sequence>
<evidence type="ECO:0000313" key="22">
    <source>
        <dbReference type="EMBL" id="QRV07406.1"/>
    </source>
</evidence>
<organism evidence="21">
    <name type="scientific">Aegilops tauschii</name>
    <name type="common">Tausch's goatgrass</name>
    <name type="synonym">Aegilops squarrosa</name>
    <dbReference type="NCBI Taxonomy" id="37682"/>
    <lineage>
        <taxon>Eukaryota</taxon>
        <taxon>Viridiplantae</taxon>
        <taxon>Streptophyta</taxon>
        <taxon>Embryophyta</taxon>
        <taxon>Tracheophyta</taxon>
        <taxon>Spermatophyta</taxon>
        <taxon>Magnoliopsida</taxon>
        <taxon>Liliopsida</taxon>
        <taxon>Poales</taxon>
        <taxon>Poaceae</taxon>
        <taxon>BOP clade</taxon>
        <taxon>Pooideae</taxon>
        <taxon>Triticodae</taxon>
        <taxon>Triticeae</taxon>
        <taxon>Triticinae</taxon>
        <taxon>Aegilops</taxon>
    </lineage>
</organism>
<dbReference type="EMBL" id="MW054706">
    <property type="protein sequence ID" value="QRV07399.1"/>
    <property type="molecule type" value="Genomic_DNA"/>
</dbReference>
<dbReference type="EMBL" id="MW054703">
    <property type="protein sequence ID" value="QRV07396.1"/>
    <property type="molecule type" value="Genomic_DNA"/>
</dbReference>
<feature type="domain" description="MSP" evidence="8">
    <location>
        <begin position="366"/>
        <end position="484"/>
    </location>
</feature>
<dbReference type="AlphaFoldDB" id="A0A894J6J9"/>
<evidence type="ECO:0000313" key="21">
    <source>
        <dbReference type="EMBL" id="QRV07405.1"/>
    </source>
</evidence>
<dbReference type="InterPro" id="IPR000535">
    <property type="entry name" value="MSP_dom"/>
</dbReference>
<proteinExistence type="inferred from homology"/>
<dbReference type="InterPro" id="IPR008271">
    <property type="entry name" value="Ser/Thr_kinase_AS"/>
</dbReference>
<comment type="similarity">
    <text evidence="6">Belongs to the protein kinase superfamily.</text>
</comment>
<feature type="domain" description="Protein kinase" evidence="7">
    <location>
        <begin position="28"/>
        <end position="329"/>
    </location>
</feature>
<dbReference type="EMBL" id="MW054714">
    <property type="protein sequence ID" value="QRV07407.1"/>
    <property type="molecule type" value="Genomic_DNA"/>
</dbReference>
<dbReference type="InterPro" id="IPR011009">
    <property type="entry name" value="Kinase-like_dom_sf"/>
</dbReference>
<dbReference type="EMBL" id="MW054701">
    <property type="protein sequence ID" value="QRV07394.1"/>
    <property type="molecule type" value="Genomic_DNA"/>
</dbReference>
<evidence type="ECO:0000313" key="11">
    <source>
        <dbReference type="EMBL" id="QRV07395.1"/>
    </source>
</evidence>
<name>A0A894J6J9_AEGTA</name>
<evidence type="ECO:0000256" key="3">
    <source>
        <dbReference type="ARBA" id="ARBA00022777"/>
    </source>
</evidence>
<dbReference type="Pfam" id="PF00635">
    <property type="entry name" value="Motile_Sperm"/>
    <property type="match status" value="1"/>
</dbReference>
<feature type="binding site" evidence="5">
    <location>
        <position position="56"/>
    </location>
    <ligand>
        <name>ATP</name>
        <dbReference type="ChEBI" id="CHEBI:30616"/>
    </ligand>
</feature>
<dbReference type="Pfam" id="PF00069">
    <property type="entry name" value="Pkinase"/>
    <property type="match status" value="1"/>
</dbReference>
<evidence type="ECO:0000313" key="23">
    <source>
        <dbReference type="EMBL" id="QRV07407.1"/>
    </source>
</evidence>
<dbReference type="EMBL" id="MW054712">
    <property type="protein sequence ID" value="QRV07405.1"/>
    <property type="molecule type" value="Genomic_DNA"/>
</dbReference>